<comment type="subcellular location">
    <subcellularLocation>
        <location evidence="1 10">Cell membrane</location>
        <topology evidence="1 10">Multi-pass membrane protein</topology>
    </subcellularLocation>
</comment>
<dbReference type="RefSeq" id="WP_008869970.1">
    <property type="nucleotide sequence ID" value="NZ_ACJN02000002.1"/>
</dbReference>
<keyword evidence="7 10" id="KW-1133">Transmembrane helix</keyword>
<evidence type="ECO:0000256" key="4">
    <source>
        <dbReference type="ARBA" id="ARBA00022475"/>
    </source>
</evidence>
<dbReference type="OrthoDB" id="5472122at2"/>
<evidence type="ECO:0000256" key="8">
    <source>
        <dbReference type="ARBA" id="ARBA00023010"/>
    </source>
</evidence>
<dbReference type="PRINTS" id="PR01651">
    <property type="entry name" value="SECGEXPORT"/>
</dbReference>
<evidence type="ECO:0000313" key="13">
    <source>
        <dbReference type="Proteomes" id="UP000005496"/>
    </source>
</evidence>
<dbReference type="GO" id="GO:0005886">
    <property type="term" value="C:plasma membrane"/>
    <property type="evidence" value="ECO:0007669"/>
    <property type="project" value="UniProtKB-SubCell"/>
</dbReference>
<protein>
    <recommendedName>
        <fullName evidence="10">Protein-export membrane protein SecG</fullName>
    </recommendedName>
</protein>
<evidence type="ECO:0000256" key="10">
    <source>
        <dbReference type="RuleBase" id="RU365087"/>
    </source>
</evidence>
<comment type="caution">
    <text evidence="10">Lacks conserved residue(s) required for the propagation of feature annotation.</text>
</comment>
<keyword evidence="3 10" id="KW-0813">Transport</keyword>
<name>D6SPH4_9BACT</name>
<evidence type="ECO:0000256" key="3">
    <source>
        <dbReference type="ARBA" id="ARBA00022448"/>
    </source>
</evidence>
<keyword evidence="13" id="KW-1185">Reference proteome</keyword>
<evidence type="ECO:0000256" key="5">
    <source>
        <dbReference type="ARBA" id="ARBA00022692"/>
    </source>
</evidence>
<evidence type="ECO:0000313" key="12">
    <source>
        <dbReference type="EMBL" id="EFI34650.1"/>
    </source>
</evidence>
<reference evidence="12" key="1">
    <citation type="submission" date="2010-05" db="EMBL/GenBank/DDBJ databases">
        <title>The draft genome of Desulfonatronospira thiodismutans ASO3-1.</title>
        <authorList>
            <consortium name="US DOE Joint Genome Institute (JGI-PGF)"/>
            <person name="Lucas S."/>
            <person name="Copeland A."/>
            <person name="Lapidus A."/>
            <person name="Cheng J.-F."/>
            <person name="Bruce D."/>
            <person name="Goodwin L."/>
            <person name="Pitluck S."/>
            <person name="Chertkov O."/>
            <person name="Brettin T."/>
            <person name="Detter J.C."/>
            <person name="Han C."/>
            <person name="Land M.L."/>
            <person name="Hauser L."/>
            <person name="Kyrpides N."/>
            <person name="Mikhailova N."/>
            <person name="Muyzer G."/>
            <person name="Woyke T."/>
        </authorList>
    </citation>
    <scope>NUCLEOTIDE SEQUENCE [LARGE SCALE GENOMIC DNA]</scope>
    <source>
        <strain evidence="12">ASO3-1</strain>
    </source>
</reference>
<feature type="transmembrane region" description="Helical" evidence="10">
    <location>
        <begin position="50"/>
        <end position="71"/>
    </location>
</feature>
<keyword evidence="6 10" id="KW-0653">Protein transport</keyword>
<sequence>MQTLIVTLHLISCVVLVVLVLLQSGQQGMGVIFGGGGGSLFGSGGAGGILAKLTVAVAIIFFCTSLTFTYMTAKQHETQPSEIVQQHEEESSRDFPLQSMRPDSEDGRETSGPVSSQ</sequence>
<dbReference type="PANTHER" id="PTHR34182:SF1">
    <property type="entry name" value="PROTEIN-EXPORT MEMBRANE PROTEIN SECG"/>
    <property type="match status" value="1"/>
</dbReference>
<evidence type="ECO:0000256" key="1">
    <source>
        <dbReference type="ARBA" id="ARBA00004651"/>
    </source>
</evidence>
<dbReference type="GO" id="GO:0043952">
    <property type="term" value="P:protein transport by the Sec complex"/>
    <property type="evidence" value="ECO:0007669"/>
    <property type="project" value="TreeGrafter"/>
</dbReference>
<evidence type="ECO:0000256" key="9">
    <source>
        <dbReference type="ARBA" id="ARBA00023136"/>
    </source>
</evidence>
<accession>D6SPH4</accession>
<feature type="compositionally biased region" description="Basic and acidic residues" evidence="11">
    <location>
        <begin position="78"/>
        <end position="93"/>
    </location>
</feature>
<dbReference type="InterPro" id="IPR004692">
    <property type="entry name" value="SecG"/>
</dbReference>
<keyword evidence="9 10" id="KW-0472">Membrane</keyword>
<keyword evidence="4 10" id="KW-1003">Cell membrane</keyword>
<dbReference type="Proteomes" id="UP000005496">
    <property type="component" value="Unassembled WGS sequence"/>
</dbReference>
<proteinExistence type="inferred from homology"/>
<organism evidence="12 13">
    <name type="scientific">Desulfonatronospira thiodismutans ASO3-1</name>
    <dbReference type="NCBI Taxonomy" id="555779"/>
    <lineage>
        <taxon>Bacteria</taxon>
        <taxon>Pseudomonadati</taxon>
        <taxon>Thermodesulfobacteriota</taxon>
        <taxon>Desulfovibrionia</taxon>
        <taxon>Desulfovibrionales</taxon>
        <taxon>Desulfonatronovibrionaceae</taxon>
        <taxon>Desulfonatronospira</taxon>
    </lineage>
</organism>
<comment type="caution">
    <text evidence="12">The sequence shown here is derived from an EMBL/GenBank/DDBJ whole genome shotgun (WGS) entry which is preliminary data.</text>
</comment>
<keyword evidence="8 10" id="KW-0811">Translocation</keyword>
<evidence type="ECO:0000256" key="11">
    <source>
        <dbReference type="SAM" id="MobiDB-lite"/>
    </source>
</evidence>
<dbReference type="EMBL" id="ACJN02000002">
    <property type="protein sequence ID" value="EFI34650.1"/>
    <property type="molecule type" value="Genomic_DNA"/>
</dbReference>
<dbReference type="eggNOG" id="COG1314">
    <property type="taxonomic scope" value="Bacteria"/>
</dbReference>
<dbReference type="GO" id="GO:0015450">
    <property type="term" value="F:protein-transporting ATPase activity"/>
    <property type="evidence" value="ECO:0007669"/>
    <property type="project" value="UniProtKB-UniRule"/>
</dbReference>
<feature type="region of interest" description="Disordered" evidence="11">
    <location>
        <begin position="78"/>
        <end position="117"/>
    </location>
</feature>
<comment type="function">
    <text evidence="10">Involved in protein export. Participates in an early event of protein translocation.</text>
</comment>
<comment type="similarity">
    <text evidence="2 10">Belongs to the SecG family.</text>
</comment>
<dbReference type="PANTHER" id="PTHR34182">
    <property type="entry name" value="PROTEIN-EXPORT MEMBRANE PROTEIN SECG"/>
    <property type="match status" value="1"/>
</dbReference>
<dbReference type="AlphaFoldDB" id="D6SPH4"/>
<evidence type="ECO:0000256" key="6">
    <source>
        <dbReference type="ARBA" id="ARBA00022927"/>
    </source>
</evidence>
<dbReference type="Pfam" id="PF03840">
    <property type="entry name" value="SecG"/>
    <property type="match status" value="1"/>
</dbReference>
<dbReference type="GO" id="GO:0065002">
    <property type="term" value="P:intracellular protein transmembrane transport"/>
    <property type="evidence" value="ECO:0007669"/>
    <property type="project" value="TreeGrafter"/>
</dbReference>
<dbReference type="GO" id="GO:0009306">
    <property type="term" value="P:protein secretion"/>
    <property type="evidence" value="ECO:0007669"/>
    <property type="project" value="UniProtKB-UniRule"/>
</dbReference>
<dbReference type="NCBIfam" id="TIGR00810">
    <property type="entry name" value="secG"/>
    <property type="match status" value="1"/>
</dbReference>
<evidence type="ECO:0000256" key="2">
    <source>
        <dbReference type="ARBA" id="ARBA00008445"/>
    </source>
</evidence>
<gene>
    <name evidence="12" type="ORF">Dthio_PD2022</name>
</gene>
<keyword evidence="5 10" id="KW-0812">Transmembrane</keyword>
<evidence type="ECO:0000256" key="7">
    <source>
        <dbReference type="ARBA" id="ARBA00022989"/>
    </source>
</evidence>